<organism evidence="7 8">
    <name type="scientific">Consotaella salsifontis</name>
    <dbReference type="NCBI Taxonomy" id="1365950"/>
    <lineage>
        <taxon>Bacteria</taxon>
        <taxon>Pseudomonadati</taxon>
        <taxon>Pseudomonadota</taxon>
        <taxon>Alphaproteobacteria</taxon>
        <taxon>Hyphomicrobiales</taxon>
        <taxon>Aurantimonadaceae</taxon>
        <taxon>Consotaella</taxon>
    </lineage>
</organism>
<dbReference type="Gene3D" id="3.30.200.20">
    <property type="entry name" value="Phosphorylase Kinase, domain 1"/>
    <property type="match status" value="1"/>
</dbReference>
<protein>
    <submittedName>
        <fullName evidence="7">Phosphotransferase enzyme family protein</fullName>
    </submittedName>
</protein>
<evidence type="ECO:0000256" key="3">
    <source>
        <dbReference type="ARBA" id="ARBA00022741"/>
    </source>
</evidence>
<dbReference type="Proteomes" id="UP000190135">
    <property type="component" value="Unassembled WGS sequence"/>
</dbReference>
<dbReference type="InterPro" id="IPR002575">
    <property type="entry name" value="Aminoglycoside_PTrfase"/>
</dbReference>
<evidence type="ECO:0000256" key="2">
    <source>
        <dbReference type="ARBA" id="ARBA00022679"/>
    </source>
</evidence>
<comment type="similarity">
    <text evidence="1">Belongs to the methylthioribose kinase family.</text>
</comment>
<dbReference type="PANTHER" id="PTHR34273">
    <property type="entry name" value="METHYLTHIORIBOSE KINASE"/>
    <property type="match status" value="1"/>
</dbReference>
<keyword evidence="4" id="KW-0418">Kinase</keyword>
<dbReference type="AlphaFoldDB" id="A0A1T4LHX8"/>
<name>A0A1T4LHX8_9HYPH</name>
<dbReference type="GO" id="GO:0005524">
    <property type="term" value="F:ATP binding"/>
    <property type="evidence" value="ECO:0007669"/>
    <property type="project" value="UniProtKB-KW"/>
</dbReference>
<evidence type="ECO:0000256" key="4">
    <source>
        <dbReference type="ARBA" id="ARBA00022777"/>
    </source>
</evidence>
<evidence type="ECO:0000313" key="7">
    <source>
        <dbReference type="EMBL" id="SJZ54313.1"/>
    </source>
</evidence>
<keyword evidence="8" id="KW-1185">Reference proteome</keyword>
<feature type="domain" description="Aminoglycoside phosphotransferase" evidence="6">
    <location>
        <begin position="33"/>
        <end position="261"/>
    </location>
</feature>
<evidence type="ECO:0000256" key="5">
    <source>
        <dbReference type="ARBA" id="ARBA00022840"/>
    </source>
</evidence>
<evidence type="ECO:0000313" key="8">
    <source>
        <dbReference type="Proteomes" id="UP000190135"/>
    </source>
</evidence>
<accession>A0A1T4LHX8</accession>
<evidence type="ECO:0000256" key="1">
    <source>
        <dbReference type="ARBA" id="ARBA00010165"/>
    </source>
</evidence>
<dbReference type="EMBL" id="FUXL01000001">
    <property type="protein sequence ID" value="SJZ54313.1"/>
    <property type="molecule type" value="Genomic_DNA"/>
</dbReference>
<dbReference type="Gene3D" id="3.90.1200.10">
    <property type="match status" value="1"/>
</dbReference>
<dbReference type="PANTHER" id="PTHR34273:SF2">
    <property type="entry name" value="METHYLTHIORIBOSE KINASE"/>
    <property type="match status" value="1"/>
</dbReference>
<dbReference type="RefSeq" id="WP_078706529.1">
    <property type="nucleotide sequence ID" value="NZ_FUXL01000001.1"/>
</dbReference>
<dbReference type="STRING" id="1365950.SAMN05428963_101227"/>
<dbReference type="InterPro" id="IPR011009">
    <property type="entry name" value="Kinase-like_dom_sf"/>
</dbReference>
<keyword evidence="2 7" id="KW-0808">Transferase</keyword>
<proteinExistence type="inferred from homology"/>
<gene>
    <name evidence="7" type="ORF">SAMN05428963_101227</name>
</gene>
<keyword evidence="5" id="KW-0067">ATP-binding</keyword>
<dbReference type="SUPFAM" id="SSF56112">
    <property type="entry name" value="Protein kinase-like (PK-like)"/>
    <property type="match status" value="1"/>
</dbReference>
<dbReference type="GO" id="GO:0016301">
    <property type="term" value="F:kinase activity"/>
    <property type="evidence" value="ECO:0007669"/>
    <property type="project" value="UniProtKB-KW"/>
</dbReference>
<evidence type="ECO:0000259" key="6">
    <source>
        <dbReference type="Pfam" id="PF01636"/>
    </source>
</evidence>
<dbReference type="OrthoDB" id="7326703at2"/>
<keyword evidence="3" id="KW-0547">Nucleotide-binding</keyword>
<reference evidence="7 8" key="1">
    <citation type="submission" date="2017-02" db="EMBL/GenBank/DDBJ databases">
        <authorList>
            <person name="Peterson S.W."/>
        </authorList>
    </citation>
    <scope>NUCLEOTIDE SEQUENCE [LARGE SCALE GENOMIC DNA]</scope>
    <source>
        <strain evidence="7 8">USBA 369</strain>
    </source>
</reference>
<dbReference type="Pfam" id="PF01636">
    <property type="entry name" value="APH"/>
    <property type="match status" value="1"/>
</dbReference>
<sequence length="340" mass="37335">MADGFVDLAADEDAARLVLERMGLLERAEAFSVEPLAGGVSSNVLKISRRGETFCLKQALPKLKVSKDWQAPIERVFSEIDWLTVAGAIVPEAVPAIRGIDRETGCFAMDFLPAEDHANWKTLLLAGTLDMGFANSVGRVLGCIHQATANDAGLAAQFANDANFDALRLDPYLGETERQNPDLADEIKAVRLRTRETRRALVHGDVSPKNILSGPRGPVLLDAECAWYGDPAFDLAFCLNHLLLKSVRDPARAEALLQLFDAFVAAYFSEVSFEPAPELEKRTAHLLACLLLARVDGKSPVEYLDDDQRARLRSLARELVRQMPSSLQSFKQSFEGGIRS</sequence>